<feature type="region of interest" description="Disordered" evidence="1">
    <location>
        <begin position="66"/>
        <end position="100"/>
    </location>
</feature>
<evidence type="ECO:0000313" key="5">
    <source>
        <dbReference type="Proteomes" id="UP000499080"/>
    </source>
</evidence>
<feature type="chain" id="PRO_5021371768" description="DUF4203 domain-containing protein" evidence="3">
    <location>
        <begin position="19"/>
        <end position="100"/>
    </location>
</feature>
<evidence type="ECO:0000256" key="2">
    <source>
        <dbReference type="SAM" id="Phobius"/>
    </source>
</evidence>
<proteinExistence type="predicted"/>
<reference evidence="4 5" key="1">
    <citation type="journal article" date="2019" name="Sci. Rep.">
        <title>Orb-weaving spider Araneus ventricosus genome elucidates the spidroin gene catalogue.</title>
        <authorList>
            <person name="Kono N."/>
            <person name="Nakamura H."/>
            <person name="Ohtoshi R."/>
            <person name="Moran D.A.P."/>
            <person name="Shinohara A."/>
            <person name="Yoshida Y."/>
            <person name="Fujiwara M."/>
            <person name="Mori M."/>
            <person name="Tomita M."/>
            <person name="Arakawa K."/>
        </authorList>
    </citation>
    <scope>NUCLEOTIDE SEQUENCE [LARGE SCALE GENOMIC DNA]</scope>
</reference>
<dbReference type="Proteomes" id="UP000499080">
    <property type="component" value="Unassembled WGS sequence"/>
</dbReference>
<evidence type="ECO:0008006" key="6">
    <source>
        <dbReference type="Google" id="ProtNLM"/>
    </source>
</evidence>
<feature type="signal peptide" evidence="3">
    <location>
        <begin position="1"/>
        <end position="18"/>
    </location>
</feature>
<dbReference type="AlphaFoldDB" id="A0A4Y2FKM8"/>
<sequence>MGAVVVLTGLCCFHGSWGGCLTGAVSVLTGAVVALTLAVAVSLTGSVAVLTGGCGYLTGTPVNIVHTKNSSSTSAQNSKSDGGRKDRDQQRGIDSDFAIM</sequence>
<evidence type="ECO:0000256" key="3">
    <source>
        <dbReference type="SAM" id="SignalP"/>
    </source>
</evidence>
<keyword evidence="5" id="KW-1185">Reference proteome</keyword>
<accession>A0A4Y2FKM8</accession>
<evidence type="ECO:0000313" key="4">
    <source>
        <dbReference type="EMBL" id="GBM40909.1"/>
    </source>
</evidence>
<feature type="compositionally biased region" description="Low complexity" evidence="1">
    <location>
        <begin position="67"/>
        <end position="80"/>
    </location>
</feature>
<keyword evidence="2" id="KW-0472">Membrane</keyword>
<keyword evidence="3" id="KW-0732">Signal</keyword>
<protein>
    <recommendedName>
        <fullName evidence="6">DUF4203 domain-containing protein</fullName>
    </recommendedName>
</protein>
<feature type="transmembrane region" description="Helical" evidence="2">
    <location>
        <begin position="28"/>
        <end position="50"/>
    </location>
</feature>
<keyword evidence="2" id="KW-1133">Transmembrane helix</keyword>
<dbReference type="EMBL" id="BGPR01000947">
    <property type="protein sequence ID" value="GBM40909.1"/>
    <property type="molecule type" value="Genomic_DNA"/>
</dbReference>
<comment type="caution">
    <text evidence="4">The sequence shown here is derived from an EMBL/GenBank/DDBJ whole genome shotgun (WGS) entry which is preliminary data.</text>
</comment>
<keyword evidence="2" id="KW-0812">Transmembrane</keyword>
<name>A0A4Y2FKM8_ARAVE</name>
<organism evidence="4 5">
    <name type="scientific">Araneus ventricosus</name>
    <name type="common">Orbweaver spider</name>
    <name type="synonym">Epeira ventricosa</name>
    <dbReference type="NCBI Taxonomy" id="182803"/>
    <lineage>
        <taxon>Eukaryota</taxon>
        <taxon>Metazoa</taxon>
        <taxon>Ecdysozoa</taxon>
        <taxon>Arthropoda</taxon>
        <taxon>Chelicerata</taxon>
        <taxon>Arachnida</taxon>
        <taxon>Araneae</taxon>
        <taxon>Araneomorphae</taxon>
        <taxon>Entelegynae</taxon>
        <taxon>Araneoidea</taxon>
        <taxon>Araneidae</taxon>
        <taxon>Araneus</taxon>
    </lineage>
</organism>
<feature type="compositionally biased region" description="Basic and acidic residues" evidence="1">
    <location>
        <begin position="81"/>
        <end position="94"/>
    </location>
</feature>
<evidence type="ECO:0000256" key="1">
    <source>
        <dbReference type="SAM" id="MobiDB-lite"/>
    </source>
</evidence>
<gene>
    <name evidence="4" type="ORF">AVEN_234043_1</name>
</gene>